<evidence type="ECO:0000256" key="5">
    <source>
        <dbReference type="ARBA" id="ARBA00023136"/>
    </source>
</evidence>
<evidence type="ECO:0000256" key="6">
    <source>
        <dbReference type="SAM" id="Phobius"/>
    </source>
</evidence>
<keyword evidence="5 6" id="KW-0472">Membrane</keyword>
<keyword evidence="4 6" id="KW-1133">Transmembrane helix</keyword>
<dbReference type="GO" id="GO:0006865">
    <property type="term" value="P:amino acid transport"/>
    <property type="evidence" value="ECO:0007669"/>
    <property type="project" value="InterPro"/>
</dbReference>
<dbReference type="Proteomes" id="UP000630445">
    <property type="component" value="Unassembled WGS sequence"/>
</dbReference>
<gene>
    <name evidence="7" type="ORF">CNMCM5793_003465</name>
    <name evidence="8" type="ORF">CNMCM6106_002188</name>
</gene>
<accession>A0A8H6P280</accession>
<feature type="transmembrane region" description="Helical" evidence="6">
    <location>
        <begin position="160"/>
        <end position="181"/>
    </location>
</feature>
<dbReference type="GO" id="GO:0022857">
    <property type="term" value="F:transmembrane transporter activity"/>
    <property type="evidence" value="ECO:0007669"/>
    <property type="project" value="InterPro"/>
</dbReference>
<reference evidence="7" key="1">
    <citation type="submission" date="2020-06" db="EMBL/GenBank/DDBJ databases">
        <title>Draft genome sequences of strains closely related to Aspergillus parafelis and Aspergillus hiratsukae.</title>
        <authorList>
            <person name="Dos Santos R.A.C."/>
            <person name="Rivero-Menendez O."/>
            <person name="Steenwyk J.L."/>
            <person name="Mead M.E."/>
            <person name="Goldman G.H."/>
            <person name="Alastruey-Izquierdo A."/>
            <person name="Rokas A."/>
        </authorList>
    </citation>
    <scope>NUCLEOTIDE SEQUENCE</scope>
    <source>
        <strain evidence="7">CNM-CM5793</strain>
        <strain evidence="8">CNM-CM6106</strain>
    </source>
</reference>
<dbReference type="PROSITE" id="PS00218">
    <property type="entry name" value="AMINO_ACID_PERMEASE_1"/>
    <property type="match status" value="1"/>
</dbReference>
<dbReference type="PANTHER" id="PTHR45649:SF11">
    <property type="entry name" value="TRANSPORTER, PUTATIVE (EUROFUNG)-RELATED"/>
    <property type="match status" value="1"/>
</dbReference>
<protein>
    <submittedName>
        <fullName evidence="7">Uncharacterized protein</fullName>
    </submittedName>
</protein>
<feature type="transmembrane region" description="Helical" evidence="6">
    <location>
        <begin position="411"/>
        <end position="433"/>
    </location>
</feature>
<keyword evidence="2" id="KW-0813">Transport</keyword>
<feature type="transmembrane region" description="Helical" evidence="6">
    <location>
        <begin position="481"/>
        <end position="502"/>
    </location>
</feature>
<evidence type="ECO:0000313" key="8">
    <source>
        <dbReference type="EMBL" id="KAF7166330.1"/>
    </source>
</evidence>
<evidence type="ECO:0000313" key="9">
    <source>
        <dbReference type="Proteomes" id="UP000630445"/>
    </source>
</evidence>
<feature type="transmembrane region" description="Helical" evidence="6">
    <location>
        <begin position="283"/>
        <end position="304"/>
    </location>
</feature>
<dbReference type="PANTHER" id="PTHR45649">
    <property type="entry name" value="AMINO-ACID PERMEASE BAT1"/>
    <property type="match status" value="1"/>
</dbReference>
<name>A0A8H6P280_9EURO</name>
<dbReference type="OrthoDB" id="2417308at2759"/>
<evidence type="ECO:0000256" key="1">
    <source>
        <dbReference type="ARBA" id="ARBA00004141"/>
    </source>
</evidence>
<organism evidence="7 9">
    <name type="scientific">Aspergillus hiratsukae</name>
    <dbReference type="NCBI Taxonomy" id="1194566"/>
    <lineage>
        <taxon>Eukaryota</taxon>
        <taxon>Fungi</taxon>
        <taxon>Dikarya</taxon>
        <taxon>Ascomycota</taxon>
        <taxon>Pezizomycotina</taxon>
        <taxon>Eurotiomycetes</taxon>
        <taxon>Eurotiomycetidae</taxon>
        <taxon>Eurotiales</taxon>
        <taxon>Aspergillaceae</taxon>
        <taxon>Aspergillus</taxon>
        <taxon>Aspergillus subgen. Fumigati</taxon>
    </lineage>
</organism>
<sequence length="541" mass="58537">MVMSKTEKSGPASVLADDALPQARGRQAELPQKFSATSALSFAYIVTNSWVGYSGTFPTALLAGGGPAVFYGIIVAGIVCTIITLGLAELASAFPSSGGQYHFTFMVSSPKTRTPCAFVCGWLSTLAWCLTSVSGIIFTAILALVSFLHEDYHPKHWQIYLVFLAILSLGTAIVCVLAHWLPRLEVVMFWSSISAFVVCLAAVLGMSKSKQPARFVFTQYENETGWPDGMSFLIGLGTCMYVFGATDAATHIAEACLVNSNDARRVTDYSQEVPDPGRNIPKVMWLTPVIGIATTVPFVVATLFSTVDLGEVVRSELPILTLYHQATGSKEAAVIFTVWLIVNYFGGVLAGLATSGRMAWAFARDNGLPFSNTLATVHPRFQTPVTSTISCAVLMALYGLVYIASSTAYSSIISMSILSMNVTYVIPQGILLFRGRDKVLVDRYFDLGRYGVFVNAFSCVWVGLYTVIFCFPTIMPPAPSNMNYLAPVVVIIVVLILAVWFCGKKKRFLGPSVVIIEARAVAQESSSLIVDAIEMKRESSS</sequence>
<dbReference type="Pfam" id="PF13520">
    <property type="entry name" value="AA_permease_2"/>
    <property type="match status" value="1"/>
</dbReference>
<dbReference type="InterPro" id="IPR004840">
    <property type="entry name" value="Amino_acid_permease_CS"/>
</dbReference>
<comment type="subcellular location">
    <subcellularLocation>
        <location evidence="1">Membrane</location>
        <topology evidence="1">Multi-pass membrane protein</topology>
    </subcellularLocation>
</comment>
<dbReference type="EMBL" id="JACBAF010002144">
    <property type="protein sequence ID" value="KAF7166330.1"/>
    <property type="molecule type" value="Genomic_DNA"/>
</dbReference>
<feature type="transmembrane region" description="Helical" evidence="6">
    <location>
        <begin position="125"/>
        <end position="148"/>
    </location>
</feature>
<evidence type="ECO:0000256" key="4">
    <source>
        <dbReference type="ARBA" id="ARBA00022989"/>
    </source>
</evidence>
<evidence type="ECO:0000256" key="2">
    <source>
        <dbReference type="ARBA" id="ARBA00022448"/>
    </source>
</evidence>
<dbReference type="Proteomes" id="UP000662466">
    <property type="component" value="Unassembled WGS sequence"/>
</dbReference>
<dbReference type="EMBL" id="JACBAD010002110">
    <property type="protein sequence ID" value="KAF7115825.1"/>
    <property type="molecule type" value="Genomic_DNA"/>
</dbReference>
<evidence type="ECO:0000313" key="7">
    <source>
        <dbReference type="EMBL" id="KAF7115825.1"/>
    </source>
</evidence>
<feature type="transmembrane region" description="Helical" evidence="6">
    <location>
        <begin position="453"/>
        <end position="475"/>
    </location>
</feature>
<feature type="transmembrane region" description="Helical" evidence="6">
    <location>
        <begin position="187"/>
        <end position="206"/>
    </location>
</feature>
<dbReference type="GO" id="GO:0016020">
    <property type="term" value="C:membrane"/>
    <property type="evidence" value="ECO:0007669"/>
    <property type="project" value="UniProtKB-SubCell"/>
</dbReference>
<proteinExistence type="predicted"/>
<dbReference type="Gene3D" id="1.20.1740.10">
    <property type="entry name" value="Amino acid/polyamine transporter I"/>
    <property type="match status" value="1"/>
</dbReference>
<dbReference type="AlphaFoldDB" id="A0A8H6P280"/>
<feature type="transmembrane region" description="Helical" evidence="6">
    <location>
        <begin position="385"/>
        <end position="405"/>
    </location>
</feature>
<dbReference type="PIRSF" id="PIRSF006060">
    <property type="entry name" value="AA_transporter"/>
    <property type="match status" value="1"/>
</dbReference>
<evidence type="ECO:0000256" key="3">
    <source>
        <dbReference type="ARBA" id="ARBA00022692"/>
    </source>
</evidence>
<keyword evidence="3 6" id="KW-0812">Transmembrane</keyword>
<comment type="caution">
    <text evidence="7">The sequence shown here is derived from an EMBL/GenBank/DDBJ whole genome shotgun (WGS) entry which is preliminary data.</text>
</comment>
<feature type="transmembrane region" description="Helical" evidence="6">
    <location>
        <begin position="332"/>
        <end position="354"/>
    </location>
</feature>
<dbReference type="InterPro" id="IPR002293">
    <property type="entry name" value="AA/rel_permease1"/>
</dbReference>
<feature type="transmembrane region" description="Helical" evidence="6">
    <location>
        <begin position="68"/>
        <end position="88"/>
    </location>
</feature>
<keyword evidence="9" id="KW-1185">Reference proteome</keyword>